<keyword evidence="2" id="KW-1185">Reference proteome</keyword>
<dbReference type="Proteomes" id="UP001626550">
    <property type="component" value="Unassembled WGS sequence"/>
</dbReference>
<organism evidence="1 2">
    <name type="scientific">Cichlidogyrus casuarinus</name>
    <dbReference type="NCBI Taxonomy" id="1844966"/>
    <lineage>
        <taxon>Eukaryota</taxon>
        <taxon>Metazoa</taxon>
        <taxon>Spiralia</taxon>
        <taxon>Lophotrochozoa</taxon>
        <taxon>Platyhelminthes</taxon>
        <taxon>Monogenea</taxon>
        <taxon>Monopisthocotylea</taxon>
        <taxon>Dactylogyridea</taxon>
        <taxon>Ancyrocephalidae</taxon>
        <taxon>Cichlidogyrus</taxon>
    </lineage>
</organism>
<gene>
    <name evidence="1" type="ORF">Ciccas_006876</name>
</gene>
<accession>A0ABD2Q549</accession>
<proteinExistence type="predicted"/>
<evidence type="ECO:0000313" key="2">
    <source>
        <dbReference type="Proteomes" id="UP001626550"/>
    </source>
</evidence>
<dbReference type="EMBL" id="JBJKFK010000978">
    <property type="protein sequence ID" value="KAL3314503.1"/>
    <property type="molecule type" value="Genomic_DNA"/>
</dbReference>
<reference evidence="1 2" key="1">
    <citation type="submission" date="2024-11" db="EMBL/GenBank/DDBJ databases">
        <title>Adaptive evolution of stress response genes in parasites aligns with host niche diversity.</title>
        <authorList>
            <person name="Hahn C."/>
            <person name="Resl P."/>
        </authorList>
    </citation>
    <scope>NUCLEOTIDE SEQUENCE [LARGE SCALE GENOMIC DNA]</scope>
    <source>
        <strain evidence="1">EGGRZ-B1_66</strain>
        <tissue evidence="1">Body</tissue>
    </source>
</reference>
<protein>
    <submittedName>
        <fullName evidence="1">Uncharacterized protein</fullName>
    </submittedName>
</protein>
<comment type="caution">
    <text evidence="1">The sequence shown here is derived from an EMBL/GenBank/DDBJ whole genome shotgun (WGS) entry which is preliminary data.</text>
</comment>
<evidence type="ECO:0000313" key="1">
    <source>
        <dbReference type="EMBL" id="KAL3314503.1"/>
    </source>
</evidence>
<dbReference type="AlphaFoldDB" id="A0ABD2Q549"/>
<sequence>METCCEHQYCKLRDLISSRGAVILDQYRRSMTRFMWLTPCFWSFQYRELFAWYKETTSEIKNTVSESFQIYLMARLGGEMIHILVQSGLVLPCEREPLASFYKCFNDYQLGNFQDEKLLPILLQEARFLNFHIRNNLVNKVINECFSNNLALLCGSLGDKDEKQLYELLYCDTLFSLERFHSSFVRLHRPTCVYLRRTRVTDHDWNTIILWFNFFVTFINNSFQKNERVILFSTLCMYFASMMVDCELVTGLSKKILYRLVQRFLECVETDFDCHDNLERIYYCCDLLAKDGEFFEEYSNTLKSAIELMERNDLDFYDQEDNKTPPDLHSLEAIFEFIEEVKKLYISKLSAHMLEFPDETRSQEVRQNLERWATRLERQITQLPTKYGRNLVRLRLYSTLVDLMIICQLINNEWIMRSLTAIQNYLKMFELSNMKGQVILSTLVEYIERLPDKFTPVKFLKRRLLLCSQEAVFKSKKLHKDFKATKIVILSNTLDPIIDSYFLTTLDYEDKSEVGNKIQIWVMCFVDMLENSCKGSSLEATYLLRLALKAYVLVARYNMEAATTKDSNYMEGISMELKAVQDTFFKSGVKMKKLHNYAKEGLAQYSENMNIHYILAKAIIQGCQKLDKGLSEA</sequence>
<name>A0ABD2Q549_9PLAT</name>